<keyword evidence="2" id="KW-1185">Reference proteome</keyword>
<accession>A0A5B7DXW2</accession>
<organism evidence="1 2">
    <name type="scientific">Portunus trituberculatus</name>
    <name type="common">Swimming crab</name>
    <name type="synonym">Neptunus trituberculatus</name>
    <dbReference type="NCBI Taxonomy" id="210409"/>
    <lineage>
        <taxon>Eukaryota</taxon>
        <taxon>Metazoa</taxon>
        <taxon>Ecdysozoa</taxon>
        <taxon>Arthropoda</taxon>
        <taxon>Crustacea</taxon>
        <taxon>Multicrustacea</taxon>
        <taxon>Malacostraca</taxon>
        <taxon>Eumalacostraca</taxon>
        <taxon>Eucarida</taxon>
        <taxon>Decapoda</taxon>
        <taxon>Pleocyemata</taxon>
        <taxon>Brachyura</taxon>
        <taxon>Eubrachyura</taxon>
        <taxon>Portunoidea</taxon>
        <taxon>Portunidae</taxon>
        <taxon>Portuninae</taxon>
        <taxon>Portunus</taxon>
    </lineage>
</organism>
<sequence length="230" mass="26732">MAVHTCHYATEIAGRKKYRLNSSSRNTFTHNDWKVSSGWWKVSVNKRLPNKMSSSGDDDDCDQITSSQIFNPHLQQQHSAQRSSHRRVAAASWNADLRKLFLAVEFTFRVPYVLFYPHQLQNLLHYTNTTFSNLSLLRHNINKVGNRLNKNTMLVLFSDWFLQSLGTVIKLKRYRLAISVSYDSLPTKGGLTRANLRMKLQVFSDWKNQSQNKTNMLLVLFNRFATLFTL</sequence>
<comment type="caution">
    <text evidence="1">The sequence shown here is derived from an EMBL/GenBank/DDBJ whole genome shotgun (WGS) entry which is preliminary data.</text>
</comment>
<evidence type="ECO:0000313" key="1">
    <source>
        <dbReference type="EMBL" id="MPC26532.1"/>
    </source>
</evidence>
<evidence type="ECO:0000313" key="2">
    <source>
        <dbReference type="Proteomes" id="UP000324222"/>
    </source>
</evidence>
<reference evidence="1 2" key="1">
    <citation type="submission" date="2019-05" db="EMBL/GenBank/DDBJ databases">
        <title>Another draft genome of Portunus trituberculatus and its Hox gene families provides insights of decapod evolution.</title>
        <authorList>
            <person name="Jeong J.-H."/>
            <person name="Song I."/>
            <person name="Kim S."/>
            <person name="Choi T."/>
            <person name="Kim D."/>
            <person name="Ryu S."/>
            <person name="Kim W."/>
        </authorList>
    </citation>
    <scope>NUCLEOTIDE SEQUENCE [LARGE SCALE GENOMIC DNA]</scope>
    <source>
        <tissue evidence="1">Muscle</tissue>
    </source>
</reference>
<dbReference type="AlphaFoldDB" id="A0A5B7DXW2"/>
<dbReference type="Proteomes" id="UP000324222">
    <property type="component" value="Unassembled WGS sequence"/>
</dbReference>
<gene>
    <name evidence="1" type="ORF">E2C01_019675</name>
</gene>
<dbReference type="EMBL" id="VSRR010001612">
    <property type="protein sequence ID" value="MPC26532.1"/>
    <property type="molecule type" value="Genomic_DNA"/>
</dbReference>
<proteinExistence type="predicted"/>
<protein>
    <submittedName>
        <fullName evidence="1">Uncharacterized protein</fullName>
    </submittedName>
</protein>
<name>A0A5B7DXW2_PORTR</name>